<dbReference type="AlphaFoldDB" id="A0A2T4CCS6"/>
<sequence length="175" mass="19608">MYAERTVVLAMANRETGLLKKDAAATASRTYIFHPKCHQLRYLCLHLHRTAIPPPALLQEILAPELQLHRFSFVTSHQILLRIVPEYLSIRPHYLGLSFPSFTYRPPPVACSALAQHSPAPVRFKTRAIDRQRTSSPGTTKVQLPKNCDSLCAVPRSKVSIQQLRTASRLGSSLS</sequence>
<protein>
    <submittedName>
        <fullName evidence="1">Uncharacterized protein</fullName>
    </submittedName>
</protein>
<dbReference type="Proteomes" id="UP000240760">
    <property type="component" value="Unassembled WGS sequence"/>
</dbReference>
<proteinExistence type="predicted"/>
<name>A0A2T4CCS6_TRILO</name>
<reference evidence="1 2" key="1">
    <citation type="submission" date="2016-07" db="EMBL/GenBank/DDBJ databases">
        <title>Multiple horizontal gene transfer events from other fungi enriched the ability of initially mycotrophic Trichoderma (Ascomycota) to feed on dead plant biomass.</title>
        <authorList>
            <consortium name="DOE Joint Genome Institute"/>
            <person name="Aerts A."/>
            <person name="Atanasova L."/>
            <person name="Chenthamara K."/>
            <person name="Zhang J."/>
            <person name="Grujic M."/>
            <person name="Henrissat B."/>
            <person name="Kuo A."/>
            <person name="Salamov A."/>
            <person name="Lipzen A."/>
            <person name="Labutti K."/>
            <person name="Barry K."/>
            <person name="Miao Y."/>
            <person name="Rahimi M.J."/>
            <person name="Shen Q."/>
            <person name="Grigoriev I.V."/>
            <person name="Kubicek C.P."/>
            <person name="Druzhinina I.S."/>
        </authorList>
    </citation>
    <scope>NUCLEOTIDE SEQUENCE [LARGE SCALE GENOMIC DNA]</scope>
    <source>
        <strain evidence="1 2">ATCC 18648</strain>
    </source>
</reference>
<accession>A0A2T4CCS6</accession>
<evidence type="ECO:0000313" key="2">
    <source>
        <dbReference type="Proteomes" id="UP000240760"/>
    </source>
</evidence>
<gene>
    <name evidence="1" type="ORF">M440DRAFT_1166975</name>
</gene>
<keyword evidence="2" id="KW-1185">Reference proteome</keyword>
<evidence type="ECO:0000313" key="1">
    <source>
        <dbReference type="EMBL" id="PTB79334.1"/>
    </source>
</evidence>
<dbReference type="OrthoDB" id="10661049at2759"/>
<dbReference type="EMBL" id="KZ679128">
    <property type="protein sequence ID" value="PTB79334.1"/>
    <property type="molecule type" value="Genomic_DNA"/>
</dbReference>
<organism evidence="1 2">
    <name type="scientific">Trichoderma longibrachiatum ATCC 18648</name>
    <dbReference type="NCBI Taxonomy" id="983965"/>
    <lineage>
        <taxon>Eukaryota</taxon>
        <taxon>Fungi</taxon>
        <taxon>Dikarya</taxon>
        <taxon>Ascomycota</taxon>
        <taxon>Pezizomycotina</taxon>
        <taxon>Sordariomycetes</taxon>
        <taxon>Hypocreomycetidae</taxon>
        <taxon>Hypocreales</taxon>
        <taxon>Hypocreaceae</taxon>
        <taxon>Trichoderma</taxon>
    </lineage>
</organism>